<reference evidence="2" key="2">
    <citation type="journal article" date="2015" name="Data Brief">
        <title>Shoot transcriptome of the giant reed, Arundo donax.</title>
        <authorList>
            <person name="Barrero R.A."/>
            <person name="Guerrero F.D."/>
            <person name="Moolhuijzen P."/>
            <person name="Goolsby J.A."/>
            <person name="Tidwell J."/>
            <person name="Bellgard S.E."/>
            <person name="Bellgard M.I."/>
        </authorList>
    </citation>
    <scope>NUCLEOTIDE SEQUENCE</scope>
    <source>
        <tissue evidence="2">Shoot tissue taken approximately 20 cm above the soil surface</tissue>
    </source>
</reference>
<reference evidence="2" key="1">
    <citation type="submission" date="2014-09" db="EMBL/GenBank/DDBJ databases">
        <authorList>
            <person name="Magalhaes I.L.F."/>
            <person name="Oliveira U."/>
            <person name="Santos F.R."/>
            <person name="Vidigal T.H.D.A."/>
            <person name="Brescovit A.D."/>
            <person name="Santos A.J."/>
        </authorList>
    </citation>
    <scope>NUCLEOTIDE SEQUENCE</scope>
    <source>
        <tissue evidence="2">Shoot tissue taken approximately 20 cm above the soil surface</tissue>
    </source>
</reference>
<accession>A0A0A9B0Z7</accession>
<feature type="region of interest" description="Disordered" evidence="1">
    <location>
        <begin position="1"/>
        <end position="36"/>
    </location>
</feature>
<evidence type="ECO:0000256" key="1">
    <source>
        <dbReference type="SAM" id="MobiDB-lite"/>
    </source>
</evidence>
<dbReference type="AlphaFoldDB" id="A0A0A9B0Z7"/>
<evidence type="ECO:0000313" key="2">
    <source>
        <dbReference type="EMBL" id="JAD55823.1"/>
    </source>
</evidence>
<feature type="compositionally biased region" description="Basic residues" evidence="1">
    <location>
        <begin position="19"/>
        <end position="36"/>
    </location>
</feature>
<organism evidence="2">
    <name type="scientific">Arundo donax</name>
    <name type="common">Giant reed</name>
    <name type="synonym">Donax arundinaceus</name>
    <dbReference type="NCBI Taxonomy" id="35708"/>
    <lineage>
        <taxon>Eukaryota</taxon>
        <taxon>Viridiplantae</taxon>
        <taxon>Streptophyta</taxon>
        <taxon>Embryophyta</taxon>
        <taxon>Tracheophyta</taxon>
        <taxon>Spermatophyta</taxon>
        <taxon>Magnoliopsida</taxon>
        <taxon>Liliopsida</taxon>
        <taxon>Poales</taxon>
        <taxon>Poaceae</taxon>
        <taxon>PACMAD clade</taxon>
        <taxon>Arundinoideae</taxon>
        <taxon>Arundineae</taxon>
        <taxon>Arundo</taxon>
    </lineage>
</organism>
<sequence length="36" mass="4291">MVRILNLVAPRARGEGRRPRSRRVPRRRRRGAQLRA</sequence>
<proteinExistence type="predicted"/>
<protein>
    <submittedName>
        <fullName evidence="2">Uncharacterized protein</fullName>
    </submittedName>
</protein>
<dbReference type="EMBL" id="GBRH01242072">
    <property type="protein sequence ID" value="JAD55823.1"/>
    <property type="molecule type" value="Transcribed_RNA"/>
</dbReference>
<name>A0A0A9B0Z7_ARUDO</name>